<protein>
    <recommendedName>
        <fullName evidence="4">Transporter</fullName>
    </recommendedName>
</protein>
<dbReference type="Proteomes" id="UP000701702">
    <property type="component" value="Unassembled WGS sequence"/>
</dbReference>
<keyword evidence="3" id="KW-1185">Reference proteome</keyword>
<sequence length="306" mass="33135">MHHTQTARGRGRRTPGRISRALQRAGSAMLLALAAPAHAIDVDAGDYTALPAGTNLGLLYYQHVARDRVYAGGSQVAGGSLDSDVGILRYVHFMDIGGFTVDPQFLLPFGKLRGSDNLSALGSASGVGDLILAATVWLVNQPEKKQYFGITPFLYVPVGSYDRDKPLNLGENRWKFALQAGYIAPLAEKVTLDLVADVTVFGNNTKFGPASATLRQDALAQGQAWLRYHFTDAFDIRGGLSYAFGGETSVNGVSRNDRTNTSKFSIGFAWFPAPSVQVLGTYGQDISVRNGPMENNRFNLRLLKVF</sequence>
<organism evidence="2 3">
    <name type="scientific">Cupriavidus pinatubonensis</name>
    <dbReference type="NCBI Taxonomy" id="248026"/>
    <lineage>
        <taxon>Bacteria</taxon>
        <taxon>Pseudomonadati</taxon>
        <taxon>Pseudomonadota</taxon>
        <taxon>Betaproteobacteria</taxon>
        <taxon>Burkholderiales</taxon>
        <taxon>Burkholderiaceae</taxon>
        <taxon>Cupriavidus</taxon>
    </lineage>
</organism>
<evidence type="ECO:0000313" key="3">
    <source>
        <dbReference type="Proteomes" id="UP000701702"/>
    </source>
</evidence>
<dbReference type="InterPro" id="IPR025737">
    <property type="entry name" value="FApF"/>
</dbReference>
<feature type="chain" id="PRO_5046765801" description="Transporter" evidence="1">
    <location>
        <begin position="40"/>
        <end position="306"/>
    </location>
</feature>
<reference evidence="2 3" key="1">
    <citation type="submission" date="2021-08" db="EMBL/GenBank/DDBJ databases">
        <authorList>
            <person name="Peeters C."/>
        </authorList>
    </citation>
    <scope>NUCLEOTIDE SEQUENCE [LARGE SCALE GENOMIC DNA]</scope>
    <source>
        <strain evidence="2 3">LMG 23994</strain>
    </source>
</reference>
<gene>
    <name evidence="2" type="ORF">LMG23994_06715</name>
</gene>
<feature type="signal peptide" evidence="1">
    <location>
        <begin position="1"/>
        <end position="39"/>
    </location>
</feature>
<accession>A0ABN7ZSL3</accession>
<keyword evidence="1" id="KW-0732">Signal</keyword>
<dbReference type="EMBL" id="CAJZAF010000064">
    <property type="protein sequence ID" value="CAG9187270.1"/>
    <property type="molecule type" value="Genomic_DNA"/>
</dbReference>
<dbReference type="RefSeq" id="WP_224010459.1">
    <property type="nucleotide sequence ID" value="NZ_CAJZAF010000064.1"/>
</dbReference>
<dbReference type="Pfam" id="PF13557">
    <property type="entry name" value="Phenol_MetA_deg"/>
    <property type="match status" value="1"/>
</dbReference>
<comment type="caution">
    <text evidence="2">The sequence shown here is derived from an EMBL/GenBank/DDBJ whole genome shotgun (WGS) entry which is preliminary data.</text>
</comment>
<evidence type="ECO:0000256" key="1">
    <source>
        <dbReference type="SAM" id="SignalP"/>
    </source>
</evidence>
<evidence type="ECO:0008006" key="4">
    <source>
        <dbReference type="Google" id="ProtNLM"/>
    </source>
</evidence>
<evidence type="ECO:0000313" key="2">
    <source>
        <dbReference type="EMBL" id="CAG9187270.1"/>
    </source>
</evidence>
<name>A0ABN7ZSL3_9BURK</name>
<proteinExistence type="predicted"/>